<dbReference type="RefSeq" id="WP_343796325.1">
    <property type="nucleotide sequence ID" value="NZ_BAAAGF010000001.1"/>
</dbReference>
<gene>
    <name evidence="1" type="ORF">GCM10009431_10340</name>
</gene>
<protein>
    <recommendedName>
        <fullName evidence="3">Chorismate lyase</fullName>
    </recommendedName>
</protein>
<dbReference type="InterPro" id="IPR028978">
    <property type="entry name" value="Chorismate_lyase_/UTRA_dom_sf"/>
</dbReference>
<name>A0ABP3UQ26_9FLAO</name>
<reference evidence="2" key="1">
    <citation type="journal article" date="2019" name="Int. J. Syst. Evol. Microbiol.">
        <title>The Global Catalogue of Microorganisms (GCM) 10K type strain sequencing project: providing services to taxonomists for standard genome sequencing and annotation.</title>
        <authorList>
            <consortium name="The Broad Institute Genomics Platform"/>
            <consortium name="The Broad Institute Genome Sequencing Center for Infectious Disease"/>
            <person name="Wu L."/>
            <person name="Ma J."/>
        </authorList>
    </citation>
    <scope>NUCLEOTIDE SEQUENCE [LARGE SCALE GENOMIC DNA]</scope>
    <source>
        <strain evidence="2">JCM 15976</strain>
    </source>
</reference>
<organism evidence="1 2">
    <name type="scientific">Gaetbulibacter jejuensis</name>
    <dbReference type="NCBI Taxonomy" id="584607"/>
    <lineage>
        <taxon>Bacteria</taxon>
        <taxon>Pseudomonadati</taxon>
        <taxon>Bacteroidota</taxon>
        <taxon>Flavobacteriia</taxon>
        <taxon>Flavobacteriales</taxon>
        <taxon>Flavobacteriaceae</taxon>
        <taxon>Gaetbulibacter</taxon>
    </lineage>
</organism>
<evidence type="ECO:0000313" key="1">
    <source>
        <dbReference type="EMBL" id="GAA0740320.1"/>
    </source>
</evidence>
<dbReference type="InterPro" id="IPR002800">
    <property type="entry name" value="Rv2949c-like"/>
</dbReference>
<evidence type="ECO:0008006" key="3">
    <source>
        <dbReference type="Google" id="ProtNLM"/>
    </source>
</evidence>
<accession>A0ABP3UQ26</accession>
<dbReference type="SUPFAM" id="SSF64288">
    <property type="entry name" value="Chorismate lyase-like"/>
    <property type="match status" value="1"/>
</dbReference>
<sequence length="163" mass="19132">MHESKNKGLTIDSLFDTLVNTNKSTTKLLEEFTNMVLNVELLEQFPFSIKKGSFLKRQTLLFFYSIQKPVIYSESIINLYRIKVRQKDMLSKGTIAIGRVFRNQVIDKRNITIEKISSNFVKDKLCCNSSEFYFKQYDMFIDDEPIGVIKEFFCNETIQRVNP</sequence>
<comment type="caution">
    <text evidence="1">The sequence shown here is derived from an EMBL/GenBank/DDBJ whole genome shotgun (WGS) entry which is preliminary data.</text>
</comment>
<keyword evidence="2" id="KW-1185">Reference proteome</keyword>
<evidence type="ECO:0000313" key="2">
    <source>
        <dbReference type="Proteomes" id="UP001500736"/>
    </source>
</evidence>
<dbReference type="Pfam" id="PF01947">
    <property type="entry name" value="Rv2949c-like"/>
    <property type="match status" value="1"/>
</dbReference>
<dbReference type="EMBL" id="BAAAGF010000001">
    <property type="protein sequence ID" value="GAA0740320.1"/>
    <property type="molecule type" value="Genomic_DNA"/>
</dbReference>
<proteinExistence type="predicted"/>
<dbReference type="Proteomes" id="UP001500736">
    <property type="component" value="Unassembled WGS sequence"/>
</dbReference>
<dbReference type="Gene3D" id="3.40.1410.10">
    <property type="entry name" value="Chorismate lyase-like"/>
    <property type="match status" value="1"/>
</dbReference>